<dbReference type="GO" id="GO:0005576">
    <property type="term" value="C:extracellular region"/>
    <property type="evidence" value="ECO:0007669"/>
    <property type="project" value="UniProtKB-SubCell"/>
</dbReference>
<dbReference type="PANTHER" id="PTHR22923:SF116">
    <property type="entry name" value="C1Q DOMAIN-CONTAINING PROTEIN"/>
    <property type="match status" value="1"/>
</dbReference>
<evidence type="ECO:0000256" key="2">
    <source>
        <dbReference type="ARBA" id="ARBA00022525"/>
    </source>
</evidence>
<dbReference type="SUPFAM" id="SSF49842">
    <property type="entry name" value="TNF-like"/>
    <property type="match status" value="1"/>
</dbReference>
<dbReference type="InterPro" id="IPR001073">
    <property type="entry name" value="C1q_dom"/>
</dbReference>
<dbReference type="Proteomes" id="UP000683360">
    <property type="component" value="Unassembled WGS sequence"/>
</dbReference>
<name>A0A8S3T9C6_MYTED</name>
<sequence>MVKQKLTVQYDENQTMKQRILLIAEENVELKERVNKISDENRNVKNIVKQLLEERDATDCETSVENNRNKEAKLHRTEFENIVLERHLRNKMMKNVNNDVSNHFSKQKRLLLSSNTPPTTSKLAFSVSLTHNLQLGQHQVVEYDKVNTNIGNAYDIRHAHFIVPTRGVYLLSITAMNLKVEHLYLEMVKNAEKIAIVYVGQDYYNMGSETIVHLLDKGDVVWVRHLNGGTPTLYGGDEFNTFTGALLFEI</sequence>
<dbReference type="SMART" id="SM00110">
    <property type="entry name" value="C1Q"/>
    <property type="match status" value="1"/>
</dbReference>
<keyword evidence="3" id="KW-0732">Signal</keyword>
<feature type="coiled-coil region" evidence="4">
    <location>
        <begin position="27"/>
        <end position="54"/>
    </location>
</feature>
<evidence type="ECO:0000313" key="7">
    <source>
        <dbReference type="Proteomes" id="UP000683360"/>
    </source>
</evidence>
<keyword evidence="2" id="KW-0964">Secreted</keyword>
<evidence type="ECO:0000313" key="6">
    <source>
        <dbReference type="EMBL" id="CAG2227227.1"/>
    </source>
</evidence>
<dbReference type="PANTHER" id="PTHR22923">
    <property type="entry name" value="CEREBELLIN-RELATED"/>
    <property type="match status" value="1"/>
</dbReference>
<evidence type="ECO:0000256" key="3">
    <source>
        <dbReference type="ARBA" id="ARBA00022729"/>
    </source>
</evidence>
<dbReference type="OrthoDB" id="10070467at2759"/>
<evidence type="ECO:0000259" key="5">
    <source>
        <dbReference type="PROSITE" id="PS50871"/>
    </source>
</evidence>
<reference evidence="6" key="1">
    <citation type="submission" date="2021-03" db="EMBL/GenBank/DDBJ databases">
        <authorList>
            <person name="Bekaert M."/>
        </authorList>
    </citation>
    <scope>NUCLEOTIDE SEQUENCE</scope>
</reference>
<dbReference type="InterPro" id="IPR008983">
    <property type="entry name" value="Tumour_necrosis_fac-like_dom"/>
</dbReference>
<gene>
    <name evidence="6" type="ORF">MEDL_40265</name>
</gene>
<keyword evidence="7" id="KW-1185">Reference proteome</keyword>
<dbReference type="Pfam" id="PF00386">
    <property type="entry name" value="C1q"/>
    <property type="match status" value="1"/>
</dbReference>
<dbReference type="AlphaFoldDB" id="A0A8S3T9C6"/>
<comment type="caution">
    <text evidence="6">The sequence shown here is derived from an EMBL/GenBank/DDBJ whole genome shotgun (WGS) entry which is preliminary data.</text>
</comment>
<proteinExistence type="predicted"/>
<dbReference type="PROSITE" id="PS50871">
    <property type="entry name" value="C1Q"/>
    <property type="match status" value="1"/>
</dbReference>
<keyword evidence="4" id="KW-0175">Coiled coil</keyword>
<protein>
    <submittedName>
        <fullName evidence="6">C1QL</fullName>
    </submittedName>
</protein>
<dbReference type="EMBL" id="CAJPWZ010001956">
    <property type="protein sequence ID" value="CAG2227227.1"/>
    <property type="molecule type" value="Genomic_DNA"/>
</dbReference>
<accession>A0A8S3T9C6</accession>
<comment type="subcellular location">
    <subcellularLocation>
        <location evidence="1">Secreted</location>
    </subcellularLocation>
</comment>
<evidence type="ECO:0000256" key="1">
    <source>
        <dbReference type="ARBA" id="ARBA00004613"/>
    </source>
</evidence>
<dbReference type="InterPro" id="IPR050822">
    <property type="entry name" value="Cerebellin_Synaptic_Org"/>
</dbReference>
<feature type="domain" description="C1q" evidence="5">
    <location>
        <begin position="118"/>
        <end position="250"/>
    </location>
</feature>
<organism evidence="6 7">
    <name type="scientific">Mytilus edulis</name>
    <name type="common">Blue mussel</name>
    <dbReference type="NCBI Taxonomy" id="6550"/>
    <lineage>
        <taxon>Eukaryota</taxon>
        <taxon>Metazoa</taxon>
        <taxon>Spiralia</taxon>
        <taxon>Lophotrochozoa</taxon>
        <taxon>Mollusca</taxon>
        <taxon>Bivalvia</taxon>
        <taxon>Autobranchia</taxon>
        <taxon>Pteriomorphia</taxon>
        <taxon>Mytilida</taxon>
        <taxon>Mytiloidea</taxon>
        <taxon>Mytilidae</taxon>
        <taxon>Mytilinae</taxon>
        <taxon>Mytilus</taxon>
    </lineage>
</organism>
<dbReference type="Gene3D" id="2.60.120.40">
    <property type="match status" value="1"/>
</dbReference>
<evidence type="ECO:0000256" key="4">
    <source>
        <dbReference type="SAM" id="Coils"/>
    </source>
</evidence>